<evidence type="ECO:0000313" key="13">
    <source>
        <dbReference type="EMBL" id="MBM9477394.1"/>
    </source>
</evidence>
<dbReference type="PANTHER" id="PTHR24421">
    <property type="entry name" value="NITRATE/NITRITE SENSOR PROTEIN NARX-RELATED"/>
    <property type="match status" value="1"/>
</dbReference>
<comment type="caution">
    <text evidence="13">The sequence shown here is derived from an EMBL/GenBank/DDBJ whole genome shotgun (WGS) entry which is preliminary data.</text>
</comment>
<dbReference type="InterPro" id="IPR011712">
    <property type="entry name" value="Sig_transdc_His_kin_sub3_dim/P"/>
</dbReference>
<dbReference type="CDD" id="cd16917">
    <property type="entry name" value="HATPase_UhpB-NarQ-NarX-like"/>
    <property type="match status" value="1"/>
</dbReference>
<dbReference type="RefSeq" id="WP_205257506.1">
    <property type="nucleotide sequence ID" value="NZ_BAAAPV010000003.1"/>
</dbReference>
<keyword evidence="11" id="KW-0472">Membrane</keyword>
<dbReference type="GO" id="GO:0005524">
    <property type="term" value="F:ATP binding"/>
    <property type="evidence" value="ECO:0007669"/>
    <property type="project" value="UniProtKB-KW"/>
</dbReference>
<keyword evidence="3" id="KW-0597">Phosphoprotein</keyword>
<protein>
    <recommendedName>
        <fullName evidence="2">histidine kinase</fullName>
        <ecNumber evidence="2">2.7.13.3</ecNumber>
    </recommendedName>
</protein>
<dbReference type="Proteomes" id="UP000663801">
    <property type="component" value="Unassembled WGS sequence"/>
</dbReference>
<feature type="transmembrane region" description="Helical" evidence="11">
    <location>
        <begin position="103"/>
        <end position="122"/>
    </location>
</feature>
<dbReference type="Gene3D" id="1.20.5.1930">
    <property type="match status" value="1"/>
</dbReference>
<keyword evidence="7" id="KW-0067">ATP-binding</keyword>
<dbReference type="GO" id="GO:0000155">
    <property type="term" value="F:phosphorelay sensor kinase activity"/>
    <property type="evidence" value="ECO:0007669"/>
    <property type="project" value="InterPro"/>
</dbReference>
<evidence type="ECO:0000256" key="9">
    <source>
        <dbReference type="SAM" id="Coils"/>
    </source>
</evidence>
<dbReference type="EMBL" id="JAERWL010000010">
    <property type="protein sequence ID" value="MBM9477394.1"/>
    <property type="molecule type" value="Genomic_DNA"/>
</dbReference>
<keyword evidence="9" id="KW-0175">Coiled coil</keyword>
<evidence type="ECO:0000256" key="3">
    <source>
        <dbReference type="ARBA" id="ARBA00022553"/>
    </source>
</evidence>
<keyword evidence="6" id="KW-0418">Kinase</keyword>
<dbReference type="InterPro" id="IPR036890">
    <property type="entry name" value="HATPase_C_sf"/>
</dbReference>
<feature type="transmembrane region" description="Helical" evidence="11">
    <location>
        <begin position="12"/>
        <end position="31"/>
    </location>
</feature>
<keyword evidence="8" id="KW-0902">Two-component regulatory system</keyword>
<keyword evidence="11" id="KW-1133">Transmembrane helix</keyword>
<evidence type="ECO:0000259" key="12">
    <source>
        <dbReference type="SMART" id="SM00387"/>
    </source>
</evidence>
<evidence type="ECO:0000256" key="2">
    <source>
        <dbReference type="ARBA" id="ARBA00012438"/>
    </source>
</evidence>
<evidence type="ECO:0000256" key="7">
    <source>
        <dbReference type="ARBA" id="ARBA00022840"/>
    </source>
</evidence>
<keyword evidence="11" id="KW-0812">Transmembrane</keyword>
<dbReference type="EC" id="2.7.13.3" evidence="2"/>
<feature type="region of interest" description="Disordered" evidence="10">
    <location>
        <begin position="304"/>
        <end position="324"/>
    </location>
</feature>
<dbReference type="AlphaFoldDB" id="A0A938YQ87"/>
<feature type="domain" description="Histidine kinase/HSP90-like ATPase" evidence="12">
    <location>
        <begin position="260"/>
        <end position="358"/>
    </location>
</feature>
<dbReference type="SMART" id="SM00387">
    <property type="entry name" value="HATPase_c"/>
    <property type="match status" value="1"/>
</dbReference>
<feature type="transmembrane region" description="Helical" evidence="11">
    <location>
        <begin position="77"/>
        <end position="96"/>
    </location>
</feature>
<feature type="coiled-coil region" evidence="9">
    <location>
        <begin position="130"/>
        <end position="157"/>
    </location>
</feature>
<comment type="catalytic activity">
    <reaction evidence="1">
        <text>ATP + protein L-histidine = ADP + protein N-phospho-L-histidine.</text>
        <dbReference type="EC" id="2.7.13.3"/>
    </reaction>
</comment>
<feature type="transmembrane region" description="Helical" evidence="11">
    <location>
        <begin position="38"/>
        <end position="71"/>
    </location>
</feature>
<reference evidence="13" key="1">
    <citation type="submission" date="2021-01" db="EMBL/GenBank/DDBJ databases">
        <title>KCTC 19127 draft genome.</title>
        <authorList>
            <person name="An D."/>
        </authorList>
    </citation>
    <scope>NUCLEOTIDE SEQUENCE</scope>
    <source>
        <strain evidence="13">KCTC 19127</strain>
    </source>
</reference>
<gene>
    <name evidence="13" type="ORF">JL107_13150</name>
</gene>
<dbReference type="Pfam" id="PF07730">
    <property type="entry name" value="HisKA_3"/>
    <property type="match status" value="1"/>
</dbReference>
<organism evidence="13 14">
    <name type="scientific">Nakamurella flavida</name>
    <dbReference type="NCBI Taxonomy" id="363630"/>
    <lineage>
        <taxon>Bacteria</taxon>
        <taxon>Bacillati</taxon>
        <taxon>Actinomycetota</taxon>
        <taxon>Actinomycetes</taxon>
        <taxon>Nakamurellales</taxon>
        <taxon>Nakamurellaceae</taxon>
        <taxon>Nakamurella</taxon>
    </lineage>
</organism>
<dbReference type="SUPFAM" id="SSF55874">
    <property type="entry name" value="ATPase domain of HSP90 chaperone/DNA topoisomerase II/histidine kinase"/>
    <property type="match status" value="1"/>
</dbReference>
<evidence type="ECO:0000256" key="5">
    <source>
        <dbReference type="ARBA" id="ARBA00022741"/>
    </source>
</evidence>
<dbReference type="InterPro" id="IPR003594">
    <property type="entry name" value="HATPase_dom"/>
</dbReference>
<evidence type="ECO:0000256" key="6">
    <source>
        <dbReference type="ARBA" id="ARBA00022777"/>
    </source>
</evidence>
<accession>A0A938YQ87</accession>
<dbReference type="Pfam" id="PF02518">
    <property type="entry name" value="HATPase_c"/>
    <property type="match status" value="1"/>
</dbReference>
<keyword evidence="14" id="KW-1185">Reference proteome</keyword>
<evidence type="ECO:0000256" key="10">
    <source>
        <dbReference type="SAM" id="MobiDB-lite"/>
    </source>
</evidence>
<dbReference type="GO" id="GO:0016020">
    <property type="term" value="C:membrane"/>
    <property type="evidence" value="ECO:0007669"/>
    <property type="project" value="InterPro"/>
</dbReference>
<evidence type="ECO:0000256" key="1">
    <source>
        <dbReference type="ARBA" id="ARBA00000085"/>
    </source>
</evidence>
<keyword evidence="5" id="KW-0547">Nucleotide-binding</keyword>
<dbReference type="InterPro" id="IPR050482">
    <property type="entry name" value="Sensor_HK_TwoCompSys"/>
</dbReference>
<evidence type="ECO:0000256" key="8">
    <source>
        <dbReference type="ARBA" id="ARBA00023012"/>
    </source>
</evidence>
<name>A0A938YQ87_9ACTN</name>
<dbReference type="PANTHER" id="PTHR24421:SF10">
    <property type="entry name" value="NITRATE_NITRITE SENSOR PROTEIN NARQ"/>
    <property type="match status" value="1"/>
</dbReference>
<sequence length="360" mass="37450">MLAALLADLPDVTSLAVAVPFLVAGVVLVLLRRVAPRAVVAAAVGLWFACGLVEPQLTLALVVLVALYTVGAAGARVVAPVAAVVVAGLVGSHLVFRPVADAALIYGLIVAVVAAATGIGLYRGSRRDLVRQWRERAQALEREQERERELAATTERLRIARDMHDVVGHHLTVMVTLAEAAVTVLPDPDSPDGAGPAMTMIATTGREALAETRRMLGVLRSPGPEVDPGDPVDDLAAPLRAAGLAVDSTGGELWARLPAELRAALHRVAQEALTNALKYAGPGAVVTVSLDRDSTGLHLIVTDDGGADTGAPRAAPVSSSGHGLTGMQERLEQWAGEVSAGPLRPRGWSVRAVVREQSAH</sequence>
<proteinExistence type="predicted"/>
<evidence type="ECO:0000256" key="4">
    <source>
        <dbReference type="ARBA" id="ARBA00022679"/>
    </source>
</evidence>
<evidence type="ECO:0000256" key="11">
    <source>
        <dbReference type="SAM" id="Phobius"/>
    </source>
</evidence>
<dbReference type="GO" id="GO:0046983">
    <property type="term" value="F:protein dimerization activity"/>
    <property type="evidence" value="ECO:0007669"/>
    <property type="project" value="InterPro"/>
</dbReference>
<keyword evidence="4" id="KW-0808">Transferase</keyword>
<evidence type="ECO:0000313" key="14">
    <source>
        <dbReference type="Proteomes" id="UP000663801"/>
    </source>
</evidence>
<dbReference type="Gene3D" id="3.30.565.10">
    <property type="entry name" value="Histidine kinase-like ATPase, C-terminal domain"/>
    <property type="match status" value="1"/>
</dbReference>